<dbReference type="RefSeq" id="WP_381450989.1">
    <property type="nucleotide sequence ID" value="NZ_JBHSTQ010000002.1"/>
</dbReference>
<feature type="non-terminal residue" evidence="2">
    <location>
        <position position="1"/>
    </location>
</feature>
<comment type="caution">
    <text evidence="2">The sequence shown here is derived from an EMBL/GenBank/DDBJ whole genome shotgun (WGS) entry which is preliminary data.</text>
</comment>
<dbReference type="InterPro" id="IPR012337">
    <property type="entry name" value="RNaseH-like_sf"/>
</dbReference>
<name>A0ABW1WCS2_9BACL</name>
<keyword evidence="3" id="KW-1185">Reference proteome</keyword>
<gene>
    <name evidence="2" type="ORF">ACFP7A_02160</name>
</gene>
<organism evidence="2 3">
    <name type="scientific">Sporolactobacillus kofuensis</name>
    <dbReference type="NCBI Taxonomy" id="269672"/>
    <lineage>
        <taxon>Bacteria</taxon>
        <taxon>Bacillati</taxon>
        <taxon>Bacillota</taxon>
        <taxon>Bacilli</taxon>
        <taxon>Bacillales</taxon>
        <taxon>Sporolactobacillaceae</taxon>
        <taxon>Sporolactobacillus</taxon>
    </lineage>
</organism>
<accession>A0ABW1WCS2</accession>
<sequence length="59" mass="6967">SFFHLMKAETVASHHYQTCEELETAMRVWIKYYNESRIKEKLGGQSPIEYRISTTEQVA</sequence>
<dbReference type="EMBL" id="JBHSTQ010000002">
    <property type="protein sequence ID" value="MFC6385392.1"/>
    <property type="molecule type" value="Genomic_DNA"/>
</dbReference>
<proteinExistence type="predicted"/>
<dbReference type="InterPro" id="IPR001584">
    <property type="entry name" value="Integrase_cat-core"/>
</dbReference>
<feature type="domain" description="Integrase catalytic" evidence="1">
    <location>
        <begin position="1"/>
        <end position="53"/>
    </location>
</feature>
<reference evidence="3" key="1">
    <citation type="journal article" date="2019" name="Int. J. Syst. Evol. Microbiol.">
        <title>The Global Catalogue of Microorganisms (GCM) 10K type strain sequencing project: providing services to taxonomists for standard genome sequencing and annotation.</title>
        <authorList>
            <consortium name="The Broad Institute Genomics Platform"/>
            <consortium name="The Broad Institute Genome Sequencing Center for Infectious Disease"/>
            <person name="Wu L."/>
            <person name="Ma J."/>
        </authorList>
    </citation>
    <scope>NUCLEOTIDE SEQUENCE [LARGE SCALE GENOMIC DNA]</scope>
    <source>
        <strain evidence="3">CCUG 42001</strain>
    </source>
</reference>
<evidence type="ECO:0000313" key="3">
    <source>
        <dbReference type="Proteomes" id="UP001596267"/>
    </source>
</evidence>
<dbReference type="Proteomes" id="UP001596267">
    <property type="component" value="Unassembled WGS sequence"/>
</dbReference>
<protein>
    <submittedName>
        <fullName evidence="2">IS3 family transposase</fullName>
    </submittedName>
</protein>
<evidence type="ECO:0000259" key="1">
    <source>
        <dbReference type="Pfam" id="PF13333"/>
    </source>
</evidence>
<dbReference type="Pfam" id="PF13333">
    <property type="entry name" value="rve_2"/>
    <property type="match status" value="1"/>
</dbReference>
<dbReference type="SUPFAM" id="SSF53098">
    <property type="entry name" value="Ribonuclease H-like"/>
    <property type="match status" value="1"/>
</dbReference>
<evidence type="ECO:0000313" key="2">
    <source>
        <dbReference type="EMBL" id="MFC6385392.1"/>
    </source>
</evidence>